<feature type="compositionally biased region" description="Polar residues" evidence="1">
    <location>
        <begin position="166"/>
        <end position="193"/>
    </location>
</feature>
<sequence>MCPLCERHLYNREVLALENEHHWMHQRGVCGCEVVFPNGLGGRVIGPNLGAKVGRKEEQEIGQGTKIRYDGEVGRKKPEMRLERERKTGTKKTENMERDNDTKDKKANGNPKTDGDEMSNDGEMGTKDETKNYKDPDKSIQKGAKEPMASGAGGKASPKTDGKEPTQVNTSPHTINAQNPSDQNHTAEAQSHAVSAATPSQPPATPPQATATSSPTSSPTSTSKPTNASTAPSTNTEILPPAPPEPEPPTPTTNMSPPPQNIPTSASASASPAPQSIPTAAADPPLRPEHKRAARRRRRHRKNNMANPPARSQFTYGSADGVSRIGGERGRRPPARGGFHRDGGMGRNMGFGRGNGGRSNFRNTRGRRRQGVVDIGSHGHRMGEVTLGNMRGNFAERGLANPRGYERPPGYFPSYNIGSYTQFVGFGGGGGQTRSNHQSINDSPNLAAHGQLTPAYRLHAHRYRNNINGPSSASHNTLANLPPTVPSIPPLAAQTHNPLTGQPHISVRLNSFYGVEWLVDHRLLHKQGKCHCEVDFEKYRGGEAFQELVGQAREDGERGMDNVRESMGRARRGGRGGMMRNRHGDRYGGMNDGEGEEKDEEERTGMTMGGMARMELGNRAGRAGEMEGGIRAQDPPQGFSPLGQQFHPNLYIPIRNAIISHHQSFSNTPLVSLPTPLAALPLGAGPETYPHAGNFASCPLNPLNPRASPFIPRNSQSASNNISSAIVIANGTVTCRRDNPSAASPSAPRNDSSASLDSTSHTSTQTQSPARTAGPHRRSASDPTAVKPTYEENDNSSEASHASSSSSGDEVAEQGDDDDDENNSSPDGNPTPEITYRSPVPHNFIPHSRSASAGY</sequence>
<reference evidence="2" key="1">
    <citation type="submission" date="2022-07" db="EMBL/GenBank/DDBJ databases">
        <title>Draft genome sequence of Zalerion maritima ATCC 34329, a (micro)plastics degrading marine fungus.</title>
        <authorList>
            <person name="Paco A."/>
            <person name="Goncalves M.F.M."/>
            <person name="Rocha-Santos T.A.P."/>
            <person name="Alves A."/>
        </authorList>
    </citation>
    <scope>NUCLEOTIDE SEQUENCE</scope>
    <source>
        <strain evidence="2">ATCC 34329</strain>
    </source>
</reference>
<dbReference type="EMBL" id="JAKWBI020000044">
    <property type="protein sequence ID" value="KAJ2904796.1"/>
    <property type="molecule type" value="Genomic_DNA"/>
</dbReference>
<feature type="region of interest" description="Disordered" evidence="1">
    <location>
        <begin position="736"/>
        <end position="855"/>
    </location>
</feature>
<evidence type="ECO:0000256" key="1">
    <source>
        <dbReference type="SAM" id="MobiDB-lite"/>
    </source>
</evidence>
<accession>A0AAD5RWX0</accession>
<feature type="compositionally biased region" description="Polar residues" evidence="1">
    <location>
        <begin position="741"/>
        <end position="751"/>
    </location>
</feature>
<feature type="region of interest" description="Disordered" evidence="1">
    <location>
        <begin position="568"/>
        <end position="604"/>
    </location>
</feature>
<feature type="compositionally biased region" description="Pro residues" evidence="1">
    <location>
        <begin position="240"/>
        <end position="261"/>
    </location>
</feature>
<dbReference type="AlphaFoldDB" id="A0AAD5RWX0"/>
<feature type="compositionally biased region" description="Gly residues" evidence="1">
    <location>
        <begin position="345"/>
        <end position="357"/>
    </location>
</feature>
<feature type="region of interest" description="Disordered" evidence="1">
    <location>
        <begin position="54"/>
        <end position="367"/>
    </location>
</feature>
<dbReference type="Proteomes" id="UP001201980">
    <property type="component" value="Unassembled WGS sequence"/>
</dbReference>
<feature type="compositionally biased region" description="Low complexity" evidence="1">
    <location>
        <begin position="796"/>
        <end position="807"/>
    </location>
</feature>
<feature type="compositionally biased region" description="Basic residues" evidence="1">
    <location>
        <begin position="289"/>
        <end position="303"/>
    </location>
</feature>
<evidence type="ECO:0000313" key="2">
    <source>
        <dbReference type="EMBL" id="KAJ2904796.1"/>
    </source>
</evidence>
<proteinExistence type="predicted"/>
<feature type="compositionally biased region" description="Low complexity" evidence="1">
    <location>
        <begin position="262"/>
        <end position="282"/>
    </location>
</feature>
<feature type="compositionally biased region" description="Low complexity" evidence="1">
    <location>
        <begin position="207"/>
        <end position="239"/>
    </location>
</feature>
<feature type="compositionally biased region" description="Polar residues" evidence="1">
    <location>
        <begin position="304"/>
        <end position="316"/>
    </location>
</feature>
<feature type="compositionally biased region" description="Acidic residues" evidence="1">
    <location>
        <begin position="593"/>
        <end position="602"/>
    </location>
</feature>
<evidence type="ECO:0000313" key="3">
    <source>
        <dbReference type="Proteomes" id="UP001201980"/>
    </source>
</evidence>
<organism evidence="2 3">
    <name type="scientific">Zalerion maritima</name>
    <dbReference type="NCBI Taxonomy" id="339359"/>
    <lineage>
        <taxon>Eukaryota</taxon>
        <taxon>Fungi</taxon>
        <taxon>Dikarya</taxon>
        <taxon>Ascomycota</taxon>
        <taxon>Pezizomycotina</taxon>
        <taxon>Sordariomycetes</taxon>
        <taxon>Lulworthiomycetidae</taxon>
        <taxon>Lulworthiales</taxon>
        <taxon>Lulworthiaceae</taxon>
        <taxon>Zalerion</taxon>
    </lineage>
</organism>
<name>A0AAD5RWX0_9PEZI</name>
<feature type="compositionally biased region" description="Basic and acidic residues" evidence="1">
    <location>
        <begin position="124"/>
        <end position="145"/>
    </location>
</feature>
<keyword evidence="3" id="KW-1185">Reference proteome</keyword>
<protein>
    <submittedName>
        <fullName evidence="2">Uncharacterized protein</fullName>
    </submittedName>
</protein>
<comment type="caution">
    <text evidence="2">The sequence shown here is derived from an EMBL/GenBank/DDBJ whole genome shotgun (WGS) entry which is preliminary data.</text>
</comment>
<feature type="compositionally biased region" description="Acidic residues" evidence="1">
    <location>
        <begin position="810"/>
        <end position="822"/>
    </location>
</feature>
<gene>
    <name evidence="2" type="ORF">MKZ38_007152</name>
</gene>
<feature type="compositionally biased region" description="Basic and acidic residues" evidence="1">
    <location>
        <begin position="67"/>
        <end position="107"/>
    </location>
</feature>
<feature type="compositionally biased region" description="Low complexity" evidence="1">
    <location>
        <begin position="752"/>
        <end position="768"/>
    </location>
</feature>